<accession>A0A699R015</accession>
<name>A0A699R015_TANCI</name>
<dbReference type="AlphaFoldDB" id="A0A699R015"/>
<evidence type="ECO:0000313" key="2">
    <source>
        <dbReference type="EMBL" id="GFC78297.1"/>
    </source>
</evidence>
<reference evidence="2" key="1">
    <citation type="journal article" date="2019" name="Sci. Rep.">
        <title>Draft genome of Tanacetum cinerariifolium, the natural source of mosquito coil.</title>
        <authorList>
            <person name="Yamashiro T."/>
            <person name="Shiraishi A."/>
            <person name="Satake H."/>
            <person name="Nakayama K."/>
        </authorList>
    </citation>
    <scope>NUCLEOTIDE SEQUENCE</scope>
</reference>
<dbReference type="EMBL" id="BKCJ011064972">
    <property type="protein sequence ID" value="GFC78297.1"/>
    <property type="molecule type" value="Genomic_DNA"/>
</dbReference>
<proteinExistence type="predicted"/>
<protein>
    <submittedName>
        <fullName evidence="2">Uncharacterized protein</fullName>
    </submittedName>
</protein>
<feature type="region of interest" description="Disordered" evidence="1">
    <location>
        <begin position="56"/>
        <end position="75"/>
    </location>
</feature>
<sequence>MDVASVITYLSDDSRNQVLQLLSDDRGKVRDFVNASICLDTLVTSLTILITSSTTNSARWFSSSSTSSTRSSTHPSTSWCSSLSACTSCHHSWRHYLRKGGY</sequence>
<comment type="caution">
    <text evidence="2">The sequence shown here is derived from an EMBL/GenBank/DDBJ whole genome shotgun (WGS) entry which is preliminary data.</text>
</comment>
<gene>
    <name evidence="2" type="ORF">Tci_850267</name>
</gene>
<evidence type="ECO:0000256" key="1">
    <source>
        <dbReference type="SAM" id="MobiDB-lite"/>
    </source>
</evidence>
<organism evidence="2">
    <name type="scientific">Tanacetum cinerariifolium</name>
    <name type="common">Dalmatian daisy</name>
    <name type="synonym">Chrysanthemum cinerariifolium</name>
    <dbReference type="NCBI Taxonomy" id="118510"/>
    <lineage>
        <taxon>Eukaryota</taxon>
        <taxon>Viridiplantae</taxon>
        <taxon>Streptophyta</taxon>
        <taxon>Embryophyta</taxon>
        <taxon>Tracheophyta</taxon>
        <taxon>Spermatophyta</taxon>
        <taxon>Magnoliopsida</taxon>
        <taxon>eudicotyledons</taxon>
        <taxon>Gunneridae</taxon>
        <taxon>Pentapetalae</taxon>
        <taxon>asterids</taxon>
        <taxon>campanulids</taxon>
        <taxon>Asterales</taxon>
        <taxon>Asteraceae</taxon>
        <taxon>Asteroideae</taxon>
        <taxon>Anthemideae</taxon>
        <taxon>Anthemidinae</taxon>
        <taxon>Tanacetum</taxon>
    </lineage>
</organism>
<feature type="non-terminal residue" evidence="2">
    <location>
        <position position="102"/>
    </location>
</feature>